<feature type="transmembrane region" description="Helical" evidence="1">
    <location>
        <begin position="114"/>
        <end position="136"/>
    </location>
</feature>
<accession>A0A137PJA7</accession>
<feature type="transmembrane region" description="Helical" evidence="1">
    <location>
        <begin position="220"/>
        <end position="244"/>
    </location>
</feature>
<feature type="transmembrane region" description="Helical" evidence="1">
    <location>
        <begin position="82"/>
        <end position="102"/>
    </location>
</feature>
<keyword evidence="1" id="KW-0812">Transmembrane</keyword>
<sequence>MNDWIVYHVLTYSSASLSLVLLILFLHNLFSICFKVDRFNLNSRFVAIVLLLSISYYLINIVKFSLNLAGELDYVRCKELNGLGWMLLLISLSFSLNLTASKAFESFGLCYPEWFWWGCTGSFCIVPIWTITSTIVNTGWDYSKYGSCFLDADLLSQPIVPFLYIHTIFIFVVISILFYLSITRSFMIEISHTSYLFSFHQPQTMHSLLDSLEKPNLFKCFCWTTACFIGYVVSFAPFVIVYFFELSNTSEVTMNPNWYLLCELSLNFLSLMNFIILAKLPIKLKLKFWFTIPNSNSKWYLRRVSIISPV</sequence>
<organism evidence="2 3">
    <name type="scientific">Conidiobolus coronatus (strain ATCC 28846 / CBS 209.66 / NRRL 28638)</name>
    <name type="common">Delacroixia coronata</name>
    <dbReference type="NCBI Taxonomy" id="796925"/>
    <lineage>
        <taxon>Eukaryota</taxon>
        <taxon>Fungi</taxon>
        <taxon>Fungi incertae sedis</taxon>
        <taxon>Zoopagomycota</taxon>
        <taxon>Entomophthoromycotina</taxon>
        <taxon>Entomophthoromycetes</taxon>
        <taxon>Entomophthorales</taxon>
        <taxon>Ancylistaceae</taxon>
        <taxon>Conidiobolus</taxon>
    </lineage>
</organism>
<evidence type="ECO:0000313" key="3">
    <source>
        <dbReference type="Proteomes" id="UP000070444"/>
    </source>
</evidence>
<name>A0A137PJA7_CONC2</name>
<feature type="transmembrane region" description="Helical" evidence="1">
    <location>
        <begin position="256"/>
        <end position="278"/>
    </location>
</feature>
<gene>
    <name evidence="2" type="ORF">CONCODRAFT_14411</name>
</gene>
<keyword evidence="3" id="KW-1185">Reference proteome</keyword>
<reference evidence="2 3" key="1">
    <citation type="journal article" date="2015" name="Genome Biol. Evol.">
        <title>Phylogenomic analyses indicate that early fungi evolved digesting cell walls of algal ancestors of land plants.</title>
        <authorList>
            <person name="Chang Y."/>
            <person name="Wang S."/>
            <person name="Sekimoto S."/>
            <person name="Aerts A.L."/>
            <person name="Choi C."/>
            <person name="Clum A."/>
            <person name="LaButti K.M."/>
            <person name="Lindquist E.A."/>
            <person name="Yee Ngan C."/>
            <person name="Ohm R.A."/>
            <person name="Salamov A.A."/>
            <person name="Grigoriev I.V."/>
            <person name="Spatafora J.W."/>
            <person name="Berbee M.L."/>
        </authorList>
    </citation>
    <scope>NUCLEOTIDE SEQUENCE [LARGE SCALE GENOMIC DNA]</scope>
    <source>
        <strain evidence="2 3">NRRL 28638</strain>
    </source>
</reference>
<evidence type="ECO:0000256" key="1">
    <source>
        <dbReference type="SAM" id="Phobius"/>
    </source>
</evidence>
<dbReference type="EMBL" id="KQ964418">
    <property type="protein sequence ID" value="KXN75083.1"/>
    <property type="molecule type" value="Genomic_DNA"/>
</dbReference>
<keyword evidence="1" id="KW-0472">Membrane</keyword>
<dbReference type="Proteomes" id="UP000070444">
    <property type="component" value="Unassembled WGS sequence"/>
</dbReference>
<protein>
    <submittedName>
        <fullName evidence="2">Uncharacterized protein</fullName>
    </submittedName>
</protein>
<dbReference type="AlphaFoldDB" id="A0A137PJA7"/>
<proteinExistence type="predicted"/>
<evidence type="ECO:0000313" key="2">
    <source>
        <dbReference type="EMBL" id="KXN75083.1"/>
    </source>
</evidence>
<feature type="transmembrane region" description="Helical" evidence="1">
    <location>
        <begin position="45"/>
        <end position="62"/>
    </location>
</feature>
<keyword evidence="1" id="KW-1133">Transmembrane helix</keyword>
<feature type="transmembrane region" description="Helical" evidence="1">
    <location>
        <begin position="159"/>
        <end position="180"/>
    </location>
</feature>
<feature type="transmembrane region" description="Helical" evidence="1">
    <location>
        <begin position="12"/>
        <end position="33"/>
    </location>
</feature>